<accession>A0A1W1EAG6</accession>
<gene>
    <name evidence="1" type="ORF">MNB_SV-4-653</name>
</gene>
<protein>
    <submittedName>
        <fullName evidence="1">Uncharacterized protein</fullName>
    </submittedName>
</protein>
<dbReference type="AlphaFoldDB" id="A0A1W1EAG6"/>
<dbReference type="EMBL" id="FPIB01000025">
    <property type="protein sequence ID" value="SFV90851.1"/>
    <property type="molecule type" value="Genomic_DNA"/>
</dbReference>
<name>A0A1W1EAG6_9ZZZZ</name>
<sequence>MKKVMTAVCMTGMILGKICNASEHVNLKYYKDITIEHNHNDNDFTLMQQFMKQHPQKDVKIIENPAFNCKDTGFTQKEMYQDLVLYGTKTKDGKVVQSEKKGDFKAEHTKKYFKKTAKGEATCVEIVRYKGSELYGTKHYAILRGKR</sequence>
<reference evidence="1" key="1">
    <citation type="submission" date="2016-10" db="EMBL/GenBank/DDBJ databases">
        <authorList>
            <person name="de Groot N.N."/>
        </authorList>
    </citation>
    <scope>NUCLEOTIDE SEQUENCE</scope>
</reference>
<evidence type="ECO:0000313" key="1">
    <source>
        <dbReference type="EMBL" id="SFV90851.1"/>
    </source>
</evidence>
<organism evidence="1">
    <name type="scientific">hydrothermal vent metagenome</name>
    <dbReference type="NCBI Taxonomy" id="652676"/>
    <lineage>
        <taxon>unclassified sequences</taxon>
        <taxon>metagenomes</taxon>
        <taxon>ecological metagenomes</taxon>
    </lineage>
</organism>
<proteinExistence type="predicted"/>